<protein>
    <submittedName>
        <fullName evidence="5">A24 family peptidase</fullName>
        <ecNumber evidence="5">3.4.23.-</ecNumber>
    </submittedName>
</protein>
<dbReference type="PRINTS" id="PR00864">
    <property type="entry name" value="PREPILNPTASE"/>
</dbReference>
<evidence type="ECO:0000256" key="3">
    <source>
        <dbReference type="SAM" id="Phobius"/>
    </source>
</evidence>
<dbReference type="InterPro" id="IPR014032">
    <property type="entry name" value="Peptidase_A24A_bac"/>
</dbReference>
<keyword evidence="5" id="KW-0378">Hydrolase</keyword>
<dbReference type="PANTHER" id="PTHR30487">
    <property type="entry name" value="TYPE 4 PREPILIN-LIKE PROTEINS LEADER PEPTIDE-PROCESSING ENZYME"/>
    <property type="match status" value="1"/>
</dbReference>
<proteinExistence type="inferred from homology"/>
<sequence>MLLFAAVPIIAGPTANLPGALLFGWFLLTLGWIDYFTLRLPDKLTGPLLACGLANHITMGGLGAALYEGMLGAISGGALLALVRYLFQRIKGYEGMGGGDVKLLAALGAWLGWQPLPALCFGASLCGLTVYAFSGRKREKIPFGPCLGLAGWVIYISP</sequence>
<name>A0AAU7Q8R7_9GAMM</name>
<evidence type="ECO:0000259" key="4">
    <source>
        <dbReference type="Pfam" id="PF01478"/>
    </source>
</evidence>
<dbReference type="Gene3D" id="1.20.120.1220">
    <property type="match status" value="1"/>
</dbReference>
<evidence type="ECO:0000256" key="1">
    <source>
        <dbReference type="ARBA" id="ARBA00005801"/>
    </source>
</evidence>
<dbReference type="GO" id="GO:0004190">
    <property type="term" value="F:aspartic-type endopeptidase activity"/>
    <property type="evidence" value="ECO:0007669"/>
    <property type="project" value="InterPro"/>
</dbReference>
<keyword evidence="3" id="KW-0812">Transmembrane</keyword>
<evidence type="ECO:0000256" key="2">
    <source>
        <dbReference type="RuleBase" id="RU003793"/>
    </source>
</evidence>
<dbReference type="InterPro" id="IPR050882">
    <property type="entry name" value="Prepilin_peptidase/N-MTase"/>
</dbReference>
<evidence type="ECO:0000313" key="5">
    <source>
        <dbReference type="EMBL" id="XBS69468.1"/>
    </source>
</evidence>
<feature type="transmembrane region" description="Helical" evidence="3">
    <location>
        <begin position="65"/>
        <end position="87"/>
    </location>
</feature>
<dbReference type="GO" id="GO:0006465">
    <property type="term" value="P:signal peptide processing"/>
    <property type="evidence" value="ECO:0007669"/>
    <property type="project" value="TreeGrafter"/>
</dbReference>
<gene>
    <name evidence="5" type="ORF">ABK905_24230</name>
</gene>
<accession>A0AAU7Q8R7</accession>
<organism evidence="5">
    <name type="scientific">Acerihabitans sp. KWT182</name>
    <dbReference type="NCBI Taxonomy" id="3157919"/>
    <lineage>
        <taxon>Bacteria</taxon>
        <taxon>Pseudomonadati</taxon>
        <taxon>Pseudomonadota</taxon>
        <taxon>Gammaproteobacteria</taxon>
        <taxon>Enterobacterales</taxon>
        <taxon>Pectobacteriaceae</taxon>
        <taxon>Acerihabitans</taxon>
    </lineage>
</organism>
<dbReference type="PANTHER" id="PTHR30487:SF0">
    <property type="entry name" value="PREPILIN LEADER PEPTIDASE_N-METHYLTRANSFERASE-RELATED"/>
    <property type="match status" value="1"/>
</dbReference>
<dbReference type="GO" id="GO:0005886">
    <property type="term" value="C:plasma membrane"/>
    <property type="evidence" value="ECO:0007669"/>
    <property type="project" value="TreeGrafter"/>
</dbReference>
<reference evidence="5" key="1">
    <citation type="submission" date="2024-06" db="EMBL/GenBank/DDBJ databases">
        <authorList>
            <person name="Coelho C."/>
            <person name="Bento M."/>
            <person name="Garcia E."/>
            <person name="Camelo A."/>
            <person name="Brandao I."/>
            <person name="Espirito Santo C."/>
            <person name="Trovao J."/>
            <person name="Verissimo A."/>
            <person name="Costa J."/>
            <person name="Tiago I."/>
        </authorList>
    </citation>
    <scope>NUCLEOTIDE SEQUENCE</scope>
    <source>
        <strain evidence="5">KWT182</strain>
    </source>
</reference>
<keyword evidence="3" id="KW-1133">Transmembrane helix</keyword>
<dbReference type="InterPro" id="IPR000045">
    <property type="entry name" value="Prepilin_IV_endopep_pep"/>
</dbReference>
<comment type="similarity">
    <text evidence="1 2">Belongs to the peptidase A24 family.</text>
</comment>
<dbReference type="EC" id="3.4.23.-" evidence="5"/>
<feature type="transmembrane region" description="Helical" evidence="3">
    <location>
        <begin position="107"/>
        <end position="133"/>
    </location>
</feature>
<keyword evidence="3" id="KW-0472">Membrane</keyword>
<dbReference type="EMBL" id="CP157947">
    <property type="protein sequence ID" value="XBS69468.1"/>
    <property type="molecule type" value="Genomic_DNA"/>
</dbReference>
<feature type="domain" description="Prepilin type IV endopeptidase peptidase" evidence="4">
    <location>
        <begin position="21"/>
        <end position="130"/>
    </location>
</feature>
<dbReference type="Pfam" id="PF01478">
    <property type="entry name" value="Peptidase_A24"/>
    <property type="match status" value="1"/>
</dbReference>
<dbReference type="AlphaFoldDB" id="A0AAU7Q8R7"/>